<evidence type="ECO:0000256" key="3">
    <source>
        <dbReference type="ARBA" id="ARBA00023014"/>
    </source>
</evidence>
<dbReference type="GO" id="GO:0003824">
    <property type="term" value="F:catalytic activity"/>
    <property type="evidence" value="ECO:0007669"/>
    <property type="project" value="InterPro"/>
</dbReference>
<gene>
    <name evidence="5" type="ORF">MGWOODY_Clf292</name>
</gene>
<protein>
    <submittedName>
        <fullName evidence="5">Radical SAM domain protein</fullName>
    </submittedName>
</protein>
<dbReference type="InterPro" id="IPR006638">
    <property type="entry name" value="Elp3/MiaA/NifB-like_rSAM"/>
</dbReference>
<keyword evidence="3" id="KW-0411">Iron-sulfur</keyword>
<dbReference type="InterPro" id="IPR007197">
    <property type="entry name" value="rSAM"/>
</dbReference>
<dbReference type="GO" id="GO:0046872">
    <property type="term" value="F:metal ion binding"/>
    <property type="evidence" value="ECO:0007669"/>
    <property type="project" value="UniProtKB-KW"/>
</dbReference>
<dbReference type="CDD" id="cd01335">
    <property type="entry name" value="Radical_SAM"/>
    <property type="match status" value="1"/>
</dbReference>
<organism evidence="5">
    <name type="scientific">hydrothermal vent metagenome</name>
    <dbReference type="NCBI Taxonomy" id="652676"/>
    <lineage>
        <taxon>unclassified sequences</taxon>
        <taxon>metagenomes</taxon>
        <taxon>ecological metagenomes</taxon>
    </lineage>
</organism>
<dbReference type="EMBL" id="FAXA01000064">
    <property type="protein sequence ID" value="CUV01413.1"/>
    <property type="molecule type" value="Genomic_DNA"/>
</dbReference>
<evidence type="ECO:0000256" key="2">
    <source>
        <dbReference type="ARBA" id="ARBA00023004"/>
    </source>
</evidence>
<dbReference type="AlphaFoldDB" id="A0A170Q9B1"/>
<reference evidence="5" key="1">
    <citation type="submission" date="2015-10" db="EMBL/GenBank/DDBJ databases">
        <authorList>
            <person name="Gilbert D.G."/>
        </authorList>
    </citation>
    <scope>NUCLEOTIDE SEQUENCE</scope>
</reference>
<accession>A0A170Q9B1</accession>
<dbReference type="SFLD" id="SFLDS00029">
    <property type="entry name" value="Radical_SAM"/>
    <property type="match status" value="1"/>
</dbReference>
<dbReference type="PANTHER" id="PTHR43432:SF3">
    <property type="entry name" value="SLR0285 PROTEIN"/>
    <property type="match status" value="1"/>
</dbReference>
<dbReference type="InterPro" id="IPR058240">
    <property type="entry name" value="rSAM_sf"/>
</dbReference>
<feature type="domain" description="Elp3/MiaA/NifB-like radical SAM core" evidence="4">
    <location>
        <begin position="25"/>
        <end position="248"/>
    </location>
</feature>
<keyword evidence="1" id="KW-0479">Metal-binding</keyword>
<dbReference type="GO" id="GO:0051536">
    <property type="term" value="F:iron-sulfur cluster binding"/>
    <property type="evidence" value="ECO:0007669"/>
    <property type="project" value="UniProtKB-KW"/>
</dbReference>
<dbReference type="Pfam" id="PF04055">
    <property type="entry name" value="Radical_SAM"/>
    <property type="match status" value="1"/>
</dbReference>
<sequence>MAGADVQEIHCKSMLNRLDIPGFPFRWTLNPYRGCRHACRYCYARPTHEYWGMDPGLEFEQRVFAKVNAPEVLRDELRRPRWMGEAIAIGTASDPYEPAEAEYGLTRRILQVLTEFKNPTSLTTKGVLVRRDLDVLQELNEVADVRINFSVGSLDENVWRTNESGAPSPMARLEAMQDLVENGITAGVMMAPILPGISDSEESINAVVGAAAMHKAQFLGANVLFLKPGSKEWFMPMLRETYPHLTTAYDKMYRKTYAPRDYTDMVLKAVDKARWDWGLPVMEPTKDLQRQERQLELALTA</sequence>
<evidence type="ECO:0000313" key="5">
    <source>
        <dbReference type="EMBL" id="CUV01413.1"/>
    </source>
</evidence>
<dbReference type="SFLD" id="SFLDG01084">
    <property type="entry name" value="Uncharacterised_Radical_SAM_Su"/>
    <property type="match status" value="1"/>
</dbReference>
<name>A0A170Q9B1_9ZZZZ</name>
<evidence type="ECO:0000256" key="1">
    <source>
        <dbReference type="ARBA" id="ARBA00022723"/>
    </source>
</evidence>
<keyword evidence="2" id="KW-0408">Iron</keyword>
<dbReference type="SMART" id="SM00729">
    <property type="entry name" value="Elp3"/>
    <property type="match status" value="1"/>
</dbReference>
<evidence type="ECO:0000259" key="4">
    <source>
        <dbReference type="SMART" id="SM00729"/>
    </source>
</evidence>
<dbReference type="PANTHER" id="PTHR43432">
    <property type="entry name" value="SLR0285 PROTEIN"/>
    <property type="match status" value="1"/>
</dbReference>
<dbReference type="InterPro" id="IPR040086">
    <property type="entry name" value="MJ0683-like"/>
</dbReference>
<dbReference type="Gene3D" id="3.80.30.30">
    <property type="match status" value="1"/>
</dbReference>
<proteinExistence type="predicted"/>
<dbReference type="SUPFAM" id="SSF102114">
    <property type="entry name" value="Radical SAM enzymes"/>
    <property type="match status" value="1"/>
</dbReference>